<dbReference type="EMBL" id="CP064936">
    <property type="protein sequence ID" value="QQA00554.1"/>
    <property type="molecule type" value="Genomic_DNA"/>
</dbReference>
<reference evidence="1 2" key="1">
    <citation type="submission" date="2020-11" db="EMBL/GenBank/DDBJ databases">
        <title>Treponema Peruensis nv. sp., first commensal Treponema isolated from human feces.</title>
        <authorList>
            <person name="Belkhou C."/>
            <person name="Raes J."/>
        </authorList>
    </citation>
    <scope>NUCLEOTIDE SEQUENCE [LARGE SCALE GENOMIC DNA]</scope>
    <source>
        <strain evidence="1 2">RCC2812</strain>
    </source>
</reference>
<sequence length="135" mass="15553">MSSSQIQNALQTVNRLVPLVEDAERHFKSARNWSFLDVLGGGFLTDLVKYHKLNKASDSMNEINCLMQKLSRELGSLEIPNDYRMQLGGFLTFADFFFDGVFVDAYMTSKIMNSLDEVQKLKERLYILKSKLEQM</sequence>
<dbReference type="Proteomes" id="UP000595224">
    <property type="component" value="Chromosome"/>
</dbReference>
<dbReference type="RefSeq" id="WP_198442279.1">
    <property type="nucleotide sequence ID" value="NZ_CBCSHE010000009.1"/>
</dbReference>
<proteinExistence type="predicted"/>
<organism evidence="1 2">
    <name type="scientific">Treponema peruense</name>
    <dbReference type="NCBI Taxonomy" id="2787628"/>
    <lineage>
        <taxon>Bacteria</taxon>
        <taxon>Pseudomonadati</taxon>
        <taxon>Spirochaetota</taxon>
        <taxon>Spirochaetia</taxon>
        <taxon>Spirochaetales</taxon>
        <taxon>Treponemataceae</taxon>
        <taxon>Treponema</taxon>
    </lineage>
</organism>
<protein>
    <submittedName>
        <fullName evidence="1">Uncharacterized protein</fullName>
    </submittedName>
</protein>
<name>A0A7T3RCF4_9SPIR</name>
<dbReference type="KEGG" id="tper:IWA51_09810"/>
<keyword evidence="2" id="KW-1185">Reference proteome</keyword>
<evidence type="ECO:0000313" key="1">
    <source>
        <dbReference type="EMBL" id="QQA00554.1"/>
    </source>
</evidence>
<evidence type="ECO:0000313" key="2">
    <source>
        <dbReference type="Proteomes" id="UP000595224"/>
    </source>
</evidence>
<gene>
    <name evidence="1" type="ORF">IWA51_09810</name>
</gene>
<accession>A0A7T3RCF4</accession>
<dbReference type="AlphaFoldDB" id="A0A7T3RCF4"/>